<dbReference type="InterPro" id="IPR058913">
    <property type="entry name" value="Integrase_dom_put"/>
</dbReference>
<dbReference type="PANTHER" id="PTHR46791">
    <property type="entry name" value="EXPRESSED PROTEIN"/>
    <property type="match status" value="1"/>
</dbReference>
<accession>A0A8T2LB89</accession>
<evidence type="ECO:0000313" key="2">
    <source>
        <dbReference type="EMBL" id="KAG9267245.1"/>
    </source>
</evidence>
<proteinExistence type="predicted"/>
<dbReference type="PANTHER" id="PTHR46791:SF13">
    <property type="entry name" value="CLR5 DOMAIN-CONTAINING PROTEIN"/>
    <property type="match status" value="1"/>
</dbReference>
<name>A0A8T2LB89_ASTMX</name>
<feature type="domain" description="Integrase core" evidence="1">
    <location>
        <begin position="78"/>
        <end position="235"/>
    </location>
</feature>
<dbReference type="Proteomes" id="UP000752171">
    <property type="component" value="Unassembled WGS sequence"/>
</dbReference>
<evidence type="ECO:0000313" key="3">
    <source>
        <dbReference type="Proteomes" id="UP000752171"/>
    </source>
</evidence>
<reference evidence="2 3" key="1">
    <citation type="submission" date="2021-07" db="EMBL/GenBank/DDBJ databases">
        <authorList>
            <person name="Imarazene B."/>
            <person name="Zahm M."/>
            <person name="Klopp C."/>
            <person name="Cabau C."/>
            <person name="Beille S."/>
            <person name="Jouanno E."/>
            <person name="Castinel A."/>
            <person name="Lluch J."/>
            <person name="Gil L."/>
            <person name="Kuchtly C."/>
            <person name="Lopez Roques C."/>
            <person name="Donnadieu C."/>
            <person name="Parrinello H."/>
            <person name="Journot L."/>
            <person name="Du K."/>
            <person name="Schartl M."/>
            <person name="Retaux S."/>
            <person name="Guiguen Y."/>
        </authorList>
    </citation>
    <scope>NUCLEOTIDE SEQUENCE [LARGE SCALE GENOMIC DNA]</scope>
    <source>
        <strain evidence="2">Pach_M1</strain>
        <tissue evidence="2">Testis</tissue>
    </source>
</reference>
<dbReference type="AlphaFoldDB" id="A0A8T2LB89"/>
<organism evidence="2 3">
    <name type="scientific">Astyanax mexicanus</name>
    <name type="common">Blind cave fish</name>
    <name type="synonym">Astyanax fasciatus mexicanus</name>
    <dbReference type="NCBI Taxonomy" id="7994"/>
    <lineage>
        <taxon>Eukaryota</taxon>
        <taxon>Metazoa</taxon>
        <taxon>Chordata</taxon>
        <taxon>Craniata</taxon>
        <taxon>Vertebrata</taxon>
        <taxon>Euteleostomi</taxon>
        <taxon>Actinopterygii</taxon>
        <taxon>Neopterygii</taxon>
        <taxon>Teleostei</taxon>
        <taxon>Ostariophysi</taxon>
        <taxon>Characiformes</taxon>
        <taxon>Characoidei</taxon>
        <taxon>Acestrorhamphidae</taxon>
        <taxon>Acestrorhamphinae</taxon>
        <taxon>Astyanax</taxon>
    </lineage>
</organism>
<protein>
    <recommendedName>
        <fullName evidence="1">Integrase core domain-containing protein</fullName>
    </recommendedName>
</protein>
<evidence type="ECO:0000259" key="1">
    <source>
        <dbReference type="Pfam" id="PF24764"/>
    </source>
</evidence>
<dbReference type="EMBL" id="JAICCE010000015">
    <property type="protein sequence ID" value="KAG9267245.1"/>
    <property type="molecule type" value="Genomic_DNA"/>
</dbReference>
<feature type="non-terminal residue" evidence="2">
    <location>
        <position position="1"/>
    </location>
</feature>
<sequence>ILKIKHDNGIIERKLKCLLRSARLSRRKDYSSLNSVLGFIRAQLQSSGQLHGYRWMYAKCRLNGYRVRKEDVRLILKESRICINGCIDGFSRKLVWLNAYTTSSDPRLVGGYYIEAVQRLGGGPAIVRGDFGTENGHVCDFQRFFRRNHHESTESYLDRASTANQRIESWLRFLRKECLEFWITLFVNLKDRGIFDGGFLEKSLIQFCCMGLIQDELDDTAEVWDSHIIRPSKNDNVPSGRPNAMYALPGLCRTTDFLTPIEDDDIQTCKTECTFRQSVPCDPDVYDLCNIIMAESQLTLPRDAYKAIDLYIFLRNYIKATL</sequence>
<comment type="caution">
    <text evidence="2">The sequence shown here is derived from an EMBL/GenBank/DDBJ whole genome shotgun (WGS) entry which is preliminary data.</text>
</comment>
<gene>
    <name evidence="2" type="ORF">AMEX_G18069</name>
</gene>
<dbReference type="Pfam" id="PF24764">
    <property type="entry name" value="rva_4"/>
    <property type="match status" value="1"/>
</dbReference>